<comment type="subcellular location">
    <subcellularLocation>
        <location evidence="1 6">Bacterial flagellum basal body</location>
    </subcellularLocation>
</comment>
<dbReference type="Pfam" id="PF00460">
    <property type="entry name" value="Flg_bb_rod"/>
    <property type="match status" value="1"/>
</dbReference>
<evidence type="ECO:0000313" key="9">
    <source>
        <dbReference type="EMBL" id="WPL19766.1"/>
    </source>
</evidence>
<evidence type="ECO:0000256" key="2">
    <source>
        <dbReference type="ARBA" id="ARBA00009677"/>
    </source>
</evidence>
<evidence type="ECO:0000256" key="3">
    <source>
        <dbReference type="ARBA" id="ARBA00014376"/>
    </source>
</evidence>
<evidence type="ECO:0000256" key="7">
    <source>
        <dbReference type="SAM" id="MobiDB-lite"/>
    </source>
</evidence>
<dbReference type="PROSITE" id="PS00588">
    <property type="entry name" value="FLAGELLA_BB_ROD"/>
    <property type="match status" value="1"/>
</dbReference>
<gene>
    <name evidence="9" type="primary">flgB</name>
    <name evidence="9" type="ORF">Thiowin_04910</name>
</gene>
<dbReference type="NCBIfam" id="TIGR01396">
    <property type="entry name" value="FlgB"/>
    <property type="match status" value="1"/>
</dbReference>
<dbReference type="EMBL" id="CP121472">
    <property type="protein sequence ID" value="WPL19766.1"/>
    <property type="molecule type" value="Genomic_DNA"/>
</dbReference>
<evidence type="ECO:0000256" key="5">
    <source>
        <dbReference type="ARBA" id="ARBA00024934"/>
    </source>
</evidence>
<dbReference type="PIRSF" id="PIRSF002889">
    <property type="entry name" value="Rod_FlgB"/>
    <property type="match status" value="1"/>
</dbReference>
<protein>
    <recommendedName>
        <fullName evidence="3 6">Flagellar basal body rod protein FlgB</fullName>
    </recommendedName>
</protein>
<dbReference type="InterPro" id="IPR001444">
    <property type="entry name" value="Flag_bb_rod_N"/>
</dbReference>
<name>A0ABZ0SIZ1_9GAMM</name>
<proteinExistence type="inferred from homology"/>
<dbReference type="PANTHER" id="PTHR30435">
    <property type="entry name" value="FLAGELLAR PROTEIN"/>
    <property type="match status" value="1"/>
</dbReference>
<dbReference type="InterPro" id="IPR006300">
    <property type="entry name" value="FlgB"/>
</dbReference>
<keyword evidence="10" id="KW-1185">Reference proteome</keyword>
<evidence type="ECO:0000313" key="10">
    <source>
        <dbReference type="Proteomes" id="UP001432180"/>
    </source>
</evidence>
<dbReference type="InterPro" id="IPR019776">
    <property type="entry name" value="Flagellar_basal_body_rod_CS"/>
</dbReference>
<evidence type="ECO:0000256" key="4">
    <source>
        <dbReference type="ARBA" id="ARBA00023143"/>
    </source>
</evidence>
<feature type="domain" description="Flagellar basal body rod protein N-terminal" evidence="8">
    <location>
        <begin position="20"/>
        <end position="39"/>
    </location>
</feature>
<comment type="function">
    <text evidence="5 6">Structural component of flagellum, the bacterial motility apparatus. Part of the rod structure of flagellar basal body.</text>
</comment>
<reference evidence="9 10" key="1">
    <citation type="journal article" date="2023" name="Microorganisms">
        <title>Thiorhodovibrio frisius and Trv. litoralis spp. nov., Two Novel Members from a Clade of Fastidious Purple Sulfur Bacteria That Exhibit Unique Red-Shifted Light-Harvesting Capabilities.</title>
        <authorList>
            <person name="Methner A."/>
            <person name="Kuzyk S.B."/>
            <person name="Petersen J."/>
            <person name="Bauer S."/>
            <person name="Brinkmann H."/>
            <person name="Sichau K."/>
            <person name="Wanner G."/>
            <person name="Wolf J."/>
            <person name="Neumann-Schaal M."/>
            <person name="Henke P."/>
            <person name="Tank M."/>
            <person name="Sproer C."/>
            <person name="Bunk B."/>
            <person name="Overmann J."/>
        </authorList>
    </citation>
    <scope>NUCLEOTIDE SEQUENCE [LARGE SCALE GENOMIC DNA]</scope>
    <source>
        <strain evidence="9 10">DSM 6702</strain>
    </source>
</reference>
<comment type="subunit">
    <text evidence="6">The basal body constitutes a major portion of the flagellar organelle and consists of a number of rings mounted on a central rod.</text>
</comment>
<evidence type="ECO:0000256" key="1">
    <source>
        <dbReference type="ARBA" id="ARBA00004117"/>
    </source>
</evidence>
<evidence type="ECO:0000259" key="8">
    <source>
        <dbReference type="Pfam" id="PF00460"/>
    </source>
</evidence>
<feature type="region of interest" description="Disordered" evidence="7">
    <location>
        <begin position="55"/>
        <end position="82"/>
    </location>
</feature>
<organism evidence="9 10">
    <name type="scientific">Thiorhodovibrio winogradskyi</name>
    <dbReference type="NCBI Taxonomy" id="77007"/>
    <lineage>
        <taxon>Bacteria</taxon>
        <taxon>Pseudomonadati</taxon>
        <taxon>Pseudomonadota</taxon>
        <taxon>Gammaproteobacteria</taxon>
        <taxon>Chromatiales</taxon>
        <taxon>Chromatiaceae</taxon>
        <taxon>Thiorhodovibrio</taxon>
    </lineage>
</organism>
<keyword evidence="4 6" id="KW-0975">Bacterial flagellum</keyword>
<evidence type="ECO:0000256" key="6">
    <source>
        <dbReference type="PIRNR" id="PIRNR002889"/>
    </source>
</evidence>
<sequence>MSLSLDKALGISPQALLVRADRTELLASNLANADTPNYKARDIDFRAALSQAAGGGNRLPLKRTDDQHLPPAPTGTLDMPPERLYRVPAQPALDGNTVDPQLEHAAFAENAMQFQSSVEFLNRKVSGLKSALQSGGS</sequence>
<comment type="similarity">
    <text evidence="2 6">Belongs to the flagella basal body rod proteins family.</text>
</comment>
<accession>A0ABZ0SIZ1</accession>
<dbReference type="PANTHER" id="PTHR30435:SF12">
    <property type="entry name" value="FLAGELLAR BASAL BODY ROD PROTEIN FLGB"/>
    <property type="match status" value="1"/>
</dbReference>
<dbReference type="RefSeq" id="WP_328985518.1">
    <property type="nucleotide sequence ID" value="NZ_CP121472.1"/>
</dbReference>
<dbReference type="Proteomes" id="UP001432180">
    <property type="component" value="Chromosome"/>
</dbReference>